<reference evidence="2 3" key="1">
    <citation type="submission" date="2017-07" db="EMBL/GenBank/DDBJ databases">
        <title>Sandarakinorhabdus cyanobacteriorum sp. nov., a novel bacterium isolated from cyanobacterial aggregates in a eutrophic lake.</title>
        <authorList>
            <person name="Cai H."/>
        </authorList>
    </citation>
    <scope>NUCLEOTIDE SEQUENCE [LARGE SCALE GENOMIC DNA]</scope>
    <source>
        <strain evidence="2 3">TH057</strain>
    </source>
</reference>
<dbReference type="EMBL" id="NOXT01000098">
    <property type="protein sequence ID" value="OYQ30845.1"/>
    <property type="molecule type" value="Genomic_DNA"/>
</dbReference>
<feature type="signal peptide" evidence="1">
    <location>
        <begin position="1"/>
        <end position="24"/>
    </location>
</feature>
<proteinExistence type="predicted"/>
<dbReference type="RefSeq" id="WP_094473244.1">
    <property type="nucleotide sequence ID" value="NZ_NOXT01000098.1"/>
</dbReference>
<dbReference type="Proteomes" id="UP000216991">
    <property type="component" value="Unassembled WGS sequence"/>
</dbReference>
<evidence type="ECO:0000313" key="3">
    <source>
        <dbReference type="Proteomes" id="UP000216991"/>
    </source>
</evidence>
<accession>A0A255YQE7</accession>
<dbReference type="InterPro" id="IPR030972">
    <property type="entry name" value="UrcA_uranyl"/>
</dbReference>
<evidence type="ECO:0000313" key="2">
    <source>
        <dbReference type="EMBL" id="OYQ30845.1"/>
    </source>
</evidence>
<evidence type="ECO:0000256" key="1">
    <source>
        <dbReference type="SAM" id="SignalP"/>
    </source>
</evidence>
<gene>
    <name evidence="2" type="ORF">CHU93_06170</name>
</gene>
<dbReference type="OrthoDB" id="7510637at2"/>
<name>A0A255YQE7_9SPHN</name>
<keyword evidence="1" id="KW-0732">Signal</keyword>
<organism evidence="2 3">
    <name type="scientific">Sandarakinorhabdus cyanobacteriorum</name>
    <dbReference type="NCBI Taxonomy" id="1981098"/>
    <lineage>
        <taxon>Bacteria</taxon>
        <taxon>Pseudomonadati</taxon>
        <taxon>Pseudomonadota</taxon>
        <taxon>Alphaproteobacteria</taxon>
        <taxon>Sphingomonadales</taxon>
        <taxon>Sphingosinicellaceae</taxon>
        <taxon>Sandarakinorhabdus</taxon>
    </lineage>
</organism>
<dbReference type="NCBIfam" id="TIGR04433">
    <property type="entry name" value="UrcA_uranyl"/>
    <property type="match status" value="1"/>
</dbReference>
<dbReference type="AlphaFoldDB" id="A0A255YQE7"/>
<protein>
    <recommendedName>
        <fullName evidence="4">UrcA family protein</fullName>
    </recommendedName>
</protein>
<comment type="caution">
    <text evidence="2">The sequence shown here is derived from an EMBL/GenBank/DDBJ whole genome shotgun (WGS) entry which is preliminary data.</text>
</comment>
<evidence type="ECO:0008006" key="4">
    <source>
        <dbReference type="Google" id="ProtNLM"/>
    </source>
</evidence>
<feature type="chain" id="PRO_5012468572" description="UrcA family protein" evidence="1">
    <location>
        <begin position="25"/>
        <end position="94"/>
    </location>
</feature>
<keyword evidence="3" id="KW-1185">Reference proteome</keyword>
<sequence>MRHFLFVALVLAAPAAATPTITVAAGPSVQVATHDLDLATPAGQQRLDGRLRRAATQVCTFTHLRDLAESRLADRCRAETLARAREQRPAIIAD</sequence>